<dbReference type="InterPro" id="IPR029033">
    <property type="entry name" value="His_PPase_superfam"/>
</dbReference>
<dbReference type="GO" id="GO:0004619">
    <property type="term" value="F:phosphoglycerate mutase activity"/>
    <property type="evidence" value="ECO:0007669"/>
    <property type="project" value="UniProtKB-UniRule"/>
</dbReference>
<dbReference type="HAMAP" id="MF_01039">
    <property type="entry name" value="PGAM_GpmA"/>
    <property type="match status" value="1"/>
</dbReference>
<dbReference type="AlphaFoldDB" id="A0A1B3WE28"/>
<dbReference type="PROSITE" id="PS00175">
    <property type="entry name" value="PG_MUTASE"/>
    <property type="match status" value="1"/>
</dbReference>
<dbReference type="Gene3D" id="3.40.50.1240">
    <property type="entry name" value="Phosphoglycerate mutase-like"/>
    <property type="match status" value="1"/>
</dbReference>
<feature type="binding site" evidence="6 8">
    <location>
        <begin position="114"/>
        <end position="115"/>
    </location>
    <ligand>
        <name>substrate</name>
    </ligand>
</feature>
<sequence length="251" mass="28642">MYTLVVIRHGQSQWNKKNLFCGWTDVDLTEQGYEEAKQAGQLLKQEGYTFDVCYTSVLKRAIHTAYTVLDQMDLHWIPVIKDYRLNERHYGALQGKNKTETADAYGEEQVLLWRRSYDVRPPALEVGDARCPENQSVYDEIKKEIVLPHAECLKDTVARVAPYFENVIKPQIVNGKNILIAAHGNSIRALMKYIEGISDEEIVGINVPTGIPLVYHLNEDFSVIDRKFLGDQEAIRAKMEAVKNQSAKSIK</sequence>
<evidence type="ECO:0000313" key="11">
    <source>
        <dbReference type="EMBL" id="AOH39207.1"/>
    </source>
</evidence>
<dbReference type="STRING" id="39950.BCB69_04050"/>
<feature type="active site" description="Proton donor/acceptor" evidence="6 7">
    <location>
        <position position="87"/>
    </location>
</feature>
<proteinExistence type="inferred from homology"/>
<feature type="site" description="Transition state stabilizer" evidence="6 9">
    <location>
        <position position="183"/>
    </location>
</feature>
<evidence type="ECO:0000256" key="9">
    <source>
        <dbReference type="PIRSR" id="PIRSR613078-3"/>
    </source>
</evidence>
<dbReference type="KEGG" id="dpn:BCB69_04050"/>
<evidence type="ECO:0000256" key="4">
    <source>
        <dbReference type="ARBA" id="ARBA00023152"/>
    </source>
</evidence>
<comment type="pathway">
    <text evidence="6 10">Carbohydrate degradation; glycolysis; pyruvate from D-glyceraldehyde 3-phosphate: step 3/5.</text>
</comment>
<dbReference type="SMART" id="SM00855">
    <property type="entry name" value="PGAM"/>
    <property type="match status" value="1"/>
</dbReference>
<dbReference type="InterPro" id="IPR005952">
    <property type="entry name" value="Phosphogly_mut1"/>
</dbReference>
<dbReference type="FunFam" id="3.40.50.1240:FF:000003">
    <property type="entry name" value="2,3-bisphosphoglycerate-dependent phosphoglycerate mutase"/>
    <property type="match status" value="1"/>
</dbReference>
<evidence type="ECO:0000256" key="3">
    <source>
        <dbReference type="ARBA" id="ARBA00022432"/>
    </source>
</evidence>
<reference evidence="12" key="1">
    <citation type="submission" date="2016-08" db="EMBL/GenBank/DDBJ databases">
        <authorList>
            <person name="Holder M.E."/>
            <person name="Ajami N.J."/>
            <person name="Petrosino J.F."/>
        </authorList>
    </citation>
    <scope>NUCLEOTIDE SEQUENCE [LARGE SCALE GENOMIC DNA]</scope>
    <source>
        <strain evidence="12">F0677</strain>
    </source>
</reference>
<dbReference type="EMBL" id="CP017037">
    <property type="protein sequence ID" value="AOH39207.1"/>
    <property type="molecule type" value="Genomic_DNA"/>
</dbReference>
<comment type="function">
    <text evidence="6 10">Catalyzes the interconversion of 2-phosphoglycerate and 3-phosphoglycerate.</text>
</comment>
<dbReference type="InterPro" id="IPR001345">
    <property type="entry name" value="PG/BPGM_mutase_AS"/>
</dbReference>
<comment type="similarity">
    <text evidence="2 6">Belongs to the phosphoglycerate mutase family. BPG-dependent PGAM subfamily.</text>
</comment>
<keyword evidence="3 6" id="KW-0312">Gluconeogenesis</keyword>
<evidence type="ECO:0000256" key="10">
    <source>
        <dbReference type="RuleBase" id="RU004512"/>
    </source>
</evidence>
<evidence type="ECO:0000313" key="12">
    <source>
        <dbReference type="Proteomes" id="UP000094757"/>
    </source>
</evidence>
<dbReference type="Pfam" id="PF00300">
    <property type="entry name" value="His_Phos_1"/>
    <property type="match status" value="1"/>
</dbReference>
<feature type="binding site" evidence="6 8">
    <location>
        <position position="98"/>
    </location>
    <ligand>
        <name>substrate</name>
    </ligand>
</feature>
<dbReference type="EC" id="5.4.2.11" evidence="6 10"/>
<evidence type="ECO:0000256" key="1">
    <source>
        <dbReference type="ARBA" id="ARBA00000380"/>
    </source>
</evidence>
<dbReference type="SUPFAM" id="SSF53254">
    <property type="entry name" value="Phosphoglycerate mutase-like"/>
    <property type="match status" value="1"/>
</dbReference>
<dbReference type="NCBIfam" id="NF010713">
    <property type="entry name" value="PRK14115.1"/>
    <property type="match status" value="1"/>
</dbReference>
<dbReference type="Proteomes" id="UP000094757">
    <property type="component" value="Chromosome"/>
</dbReference>
<dbReference type="NCBIfam" id="TIGR01258">
    <property type="entry name" value="pgm_1"/>
    <property type="match status" value="1"/>
</dbReference>
<feature type="active site" description="Tele-phosphohistidine intermediate" evidence="6 7">
    <location>
        <position position="9"/>
    </location>
</feature>
<evidence type="ECO:0000256" key="2">
    <source>
        <dbReference type="ARBA" id="ARBA00006717"/>
    </source>
</evidence>
<dbReference type="RefSeq" id="WP_069177088.1">
    <property type="nucleotide sequence ID" value="NZ_CP017037.1"/>
</dbReference>
<name>A0A1B3WE28_9FIRM</name>
<evidence type="ECO:0000256" key="8">
    <source>
        <dbReference type="PIRSR" id="PIRSR613078-2"/>
    </source>
</evidence>
<evidence type="ECO:0000256" key="5">
    <source>
        <dbReference type="ARBA" id="ARBA00023235"/>
    </source>
</evidence>
<keyword evidence="4 6" id="KW-0324">Glycolysis</keyword>
<organism evidence="11 12">
    <name type="scientific">Dialister pneumosintes</name>
    <dbReference type="NCBI Taxonomy" id="39950"/>
    <lineage>
        <taxon>Bacteria</taxon>
        <taxon>Bacillati</taxon>
        <taxon>Bacillota</taxon>
        <taxon>Negativicutes</taxon>
        <taxon>Veillonellales</taxon>
        <taxon>Veillonellaceae</taxon>
        <taxon>Dialister</taxon>
    </lineage>
</organism>
<dbReference type="GO" id="GO:0006096">
    <property type="term" value="P:glycolytic process"/>
    <property type="evidence" value="ECO:0007669"/>
    <property type="project" value="UniProtKB-UniRule"/>
</dbReference>
<evidence type="ECO:0000256" key="7">
    <source>
        <dbReference type="PIRSR" id="PIRSR613078-1"/>
    </source>
</evidence>
<feature type="binding site" evidence="6 8">
    <location>
        <begin position="184"/>
        <end position="185"/>
    </location>
    <ligand>
        <name>substrate</name>
    </ligand>
</feature>
<dbReference type="InterPro" id="IPR013078">
    <property type="entry name" value="His_Pase_superF_clade-1"/>
</dbReference>
<protein>
    <recommendedName>
        <fullName evidence="6 10">2,3-bisphosphoglycerate-dependent phosphoglycerate mutase</fullName>
        <shortName evidence="6">BPG-dependent PGAM</shortName>
        <shortName evidence="6">PGAM</shortName>
        <shortName evidence="6">Phosphoglyceromutase</shortName>
        <shortName evidence="6">dPGM</shortName>
        <ecNumber evidence="6 10">5.4.2.11</ecNumber>
    </recommendedName>
</protein>
<feature type="binding site" evidence="6 8">
    <location>
        <position position="60"/>
    </location>
    <ligand>
        <name>substrate</name>
    </ligand>
</feature>
<accession>A0A1B3WE28</accession>
<evidence type="ECO:0000256" key="6">
    <source>
        <dbReference type="HAMAP-Rule" id="MF_01039"/>
    </source>
</evidence>
<dbReference type="GO" id="GO:0006094">
    <property type="term" value="P:gluconeogenesis"/>
    <property type="evidence" value="ECO:0007669"/>
    <property type="project" value="UniProtKB-UniRule"/>
</dbReference>
<keyword evidence="5 6" id="KW-0413">Isomerase</keyword>
<feature type="binding site" evidence="6 8">
    <location>
        <begin position="87"/>
        <end position="90"/>
    </location>
    <ligand>
        <name>substrate</name>
    </ligand>
</feature>
<dbReference type="UniPathway" id="UPA00109">
    <property type="reaction ID" value="UER00186"/>
</dbReference>
<dbReference type="PIRSF" id="PIRSF000709">
    <property type="entry name" value="6PFK_2-Ptase"/>
    <property type="match status" value="1"/>
</dbReference>
<dbReference type="CDD" id="cd07067">
    <property type="entry name" value="HP_PGM_like"/>
    <property type="match status" value="1"/>
</dbReference>
<gene>
    <name evidence="6 11" type="primary">gpmA</name>
    <name evidence="11" type="ORF">BCB69_04050</name>
</gene>
<dbReference type="PANTHER" id="PTHR11931">
    <property type="entry name" value="PHOSPHOGLYCERATE MUTASE"/>
    <property type="match status" value="1"/>
</dbReference>
<feature type="binding site" evidence="6 8">
    <location>
        <begin position="8"/>
        <end position="15"/>
    </location>
    <ligand>
        <name>substrate</name>
    </ligand>
</feature>
<comment type="catalytic activity">
    <reaction evidence="1 6 10">
        <text>(2R)-2-phosphoglycerate = (2R)-3-phosphoglycerate</text>
        <dbReference type="Rhea" id="RHEA:15901"/>
        <dbReference type="ChEBI" id="CHEBI:58272"/>
        <dbReference type="ChEBI" id="CHEBI:58289"/>
        <dbReference type="EC" id="5.4.2.11"/>
    </reaction>
</comment>
<comment type="caution">
    <text evidence="6">Lacks conserved residue(s) required for the propagation of feature annotation.</text>
</comment>